<dbReference type="InterPro" id="IPR035906">
    <property type="entry name" value="MetI-like_sf"/>
</dbReference>
<evidence type="ECO:0000256" key="1">
    <source>
        <dbReference type="ARBA" id="ARBA00004651"/>
    </source>
</evidence>
<keyword evidence="6 7" id="KW-0472">Membrane</keyword>
<dbReference type="PANTHER" id="PTHR43163:SF6">
    <property type="entry name" value="DIPEPTIDE TRANSPORT SYSTEM PERMEASE PROTEIN DPPB-RELATED"/>
    <property type="match status" value="1"/>
</dbReference>
<evidence type="ECO:0000256" key="6">
    <source>
        <dbReference type="ARBA" id="ARBA00023136"/>
    </source>
</evidence>
<evidence type="ECO:0000313" key="9">
    <source>
        <dbReference type="EMBL" id="TDC09379.1"/>
    </source>
</evidence>
<dbReference type="OrthoDB" id="9778910at2"/>
<sequence>MFKRLVAACLLLAVISLAVFSLVYLSPGSAEQILAGGKGSIPPEQLQRLRAEHHLDEPLLTQYWIWVKDAVTLDFGQSIQTALPVTDELGARLRVSLFLGGYAFVLTTVAGVLLGLFAALRRNSILDRAIVASTLVGLSAPAFATALLLLYAFAILVPVFPAFGQGTDFLDTLWHLTLPALALATSSTAFLVKHTRTAMLGVLDQDHVVFARARGLSITTVLFRYVGRNALIPITTISALTFIQFVVGAVLVEVAFSLQGIGSLLVQAVAAKDVPMVQGVVMLVAVIVIAANLVADLFSMAVDPRVRLGGRAA</sequence>
<evidence type="ECO:0000313" key="10">
    <source>
        <dbReference type="Proteomes" id="UP000295157"/>
    </source>
</evidence>
<dbReference type="EMBL" id="SMJZ01000018">
    <property type="protein sequence ID" value="TDC09379.1"/>
    <property type="molecule type" value="Genomic_DNA"/>
</dbReference>
<dbReference type="Pfam" id="PF19300">
    <property type="entry name" value="BPD_transp_1_N"/>
    <property type="match status" value="1"/>
</dbReference>
<evidence type="ECO:0000256" key="5">
    <source>
        <dbReference type="ARBA" id="ARBA00022989"/>
    </source>
</evidence>
<dbReference type="InterPro" id="IPR045621">
    <property type="entry name" value="BPD_transp_1_N"/>
</dbReference>
<evidence type="ECO:0000256" key="7">
    <source>
        <dbReference type="RuleBase" id="RU363032"/>
    </source>
</evidence>
<organism evidence="9 10">
    <name type="scientific">Nonomuraea longispora</name>
    <dbReference type="NCBI Taxonomy" id="1848320"/>
    <lineage>
        <taxon>Bacteria</taxon>
        <taxon>Bacillati</taxon>
        <taxon>Actinomycetota</taxon>
        <taxon>Actinomycetes</taxon>
        <taxon>Streptosporangiales</taxon>
        <taxon>Streptosporangiaceae</taxon>
        <taxon>Nonomuraea</taxon>
    </lineage>
</organism>
<dbReference type="PANTHER" id="PTHR43163">
    <property type="entry name" value="DIPEPTIDE TRANSPORT SYSTEM PERMEASE PROTEIN DPPB-RELATED"/>
    <property type="match status" value="1"/>
</dbReference>
<comment type="caution">
    <text evidence="9">The sequence shown here is derived from an EMBL/GenBank/DDBJ whole genome shotgun (WGS) entry which is preliminary data.</text>
</comment>
<dbReference type="Proteomes" id="UP000295157">
    <property type="component" value="Unassembled WGS sequence"/>
</dbReference>
<dbReference type="CDD" id="cd06261">
    <property type="entry name" value="TM_PBP2"/>
    <property type="match status" value="1"/>
</dbReference>
<evidence type="ECO:0000259" key="8">
    <source>
        <dbReference type="PROSITE" id="PS50928"/>
    </source>
</evidence>
<accession>A0A4R4NJU1</accession>
<reference evidence="9 10" key="1">
    <citation type="submission" date="2019-02" db="EMBL/GenBank/DDBJ databases">
        <title>Draft genome sequences of novel Actinobacteria.</title>
        <authorList>
            <person name="Sahin N."/>
            <person name="Ay H."/>
            <person name="Saygin H."/>
        </authorList>
    </citation>
    <scope>NUCLEOTIDE SEQUENCE [LARGE SCALE GENOMIC DNA]</scope>
    <source>
        <strain evidence="9 10">KC201</strain>
    </source>
</reference>
<feature type="transmembrane region" description="Helical" evidence="7">
    <location>
        <begin position="276"/>
        <end position="298"/>
    </location>
</feature>
<dbReference type="Pfam" id="PF00528">
    <property type="entry name" value="BPD_transp_1"/>
    <property type="match status" value="1"/>
</dbReference>
<dbReference type="PROSITE" id="PS50928">
    <property type="entry name" value="ABC_TM1"/>
    <property type="match status" value="1"/>
</dbReference>
<dbReference type="GO" id="GO:0055085">
    <property type="term" value="P:transmembrane transport"/>
    <property type="evidence" value="ECO:0007669"/>
    <property type="project" value="InterPro"/>
</dbReference>
<feature type="transmembrane region" description="Helical" evidence="7">
    <location>
        <begin position="230"/>
        <end position="256"/>
    </location>
</feature>
<dbReference type="GO" id="GO:0005886">
    <property type="term" value="C:plasma membrane"/>
    <property type="evidence" value="ECO:0007669"/>
    <property type="project" value="UniProtKB-SubCell"/>
</dbReference>
<evidence type="ECO:0000256" key="4">
    <source>
        <dbReference type="ARBA" id="ARBA00022692"/>
    </source>
</evidence>
<evidence type="ECO:0000256" key="3">
    <source>
        <dbReference type="ARBA" id="ARBA00022475"/>
    </source>
</evidence>
<keyword evidence="2 7" id="KW-0813">Transport</keyword>
<feature type="domain" description="ABC transmembrane type-1" evidence="8">
    <location>
        <begin position="93"/>
        <end position="299"/>
    </location>
</feature>
<dbReference type="SUPFAM" id="SSF161098">
    <property type="entry name" value="MetI-like"/>
    <property type="match status" value="1"/>
</dbReference>
<comment type="similarity">
    <text evidence="7">Belongs to the binding-protein-dependent transport system permease family.</text>
</comment>
<name>A0A4R4NJU1_9ACTN</name>
<keyword evidence="3" id="KW-1003">Cell membrane</keyword>
<keyword evidence="5 7" id="KW-1133">Transmembrane helix</keyword>
<feature type="transmembrane region" description="Helical" evidence="7">
    <location>
        <begin position="97"/>
        <end position="120"/>
    </location>
</feature>
<gene>
    <name evidence="9" type="ORF">E1267_07770</name>
</gene>
<dbReference type="Gene3D" id="1.10.3720.10">
    <property type="entry name" value="MetI-like"/>
    <property type="match status" value="1"/>
</dbReference>
<dbReference type="AlphaFoldDB" id="A0A4R4NJU1"/>
<evidence type="ECO:0000256" key="2">
    <source>
        <dbReference type="ARBA" id="ARBA00022448"/>
    </source>
</evidence>
<feature type="transmembrane region" description="Helical" evidence="7">
    <location>
        <begin position="172"/>
        <end position="192"/>
    </location>
</feature>
<comment type="subcellular location">
    <subcellularLocation>
        <location evidence="1 7">Cell membrane</location>
        <topology evidence="1 7">Multi-pass membrane protein</topology>
    </subcellularLocation>
</comment>
<protein>
    <submittedName>
        <fullName evidence="9">ABC transporter permease</fullName>
    </submittedName>
</protein>
<proteinExistence type="inferred from homology"/>
<dbReference type="InterPro" id="IPR000515">
    <property type="entry name" value="MetI-like"/>
</dbReference>
<keyword evidence="10" id="KW-1185">Reference proteome</keyword>
<feature type="transmembrane region" description="Helical" evidence="7">
    <location>
        <begin position="132"/>
        <end position="160"/>
    </location>
</feature>
<keyword evidence="4 7" id="KW-0812">Transmembrane</keyword>